<name>A0AAD4GEF9_BOLED</name>
<gene>
    <name evidence="2" type="ORF">L210DRAFT_3539198</name>
</gene>
<keyword evidence="3" id="KW-1185">Reference proteome</keyword>
<evidence type="ECO:0000313" key="3">
    <source>
        <dbReference type="Proteomes" id="UP001194468"/>
    </source>
</evidence>
<feature type="region of interest" description="Disordered" evidence="1">
    <location>
        <begin position="205"/>
        <end position="224"/>
    </location>
</feature>
<reference evidence="2" key="2">
    <citation type="journal article" date="2020" name="Nat. Commun.">
        <title>Large-scale genome sequencing of mycorrhizal fungi provides insights into the early evolution of symbiotic traits.</title>
        <authorList>
            <person name="Miyauchi S."/>
            <person name="Kiss E."/>
            <person name="Kuo A."/>
            <person name="Drula E."/>
            <person name="Kohler A."/>
            <person name="Sanchez-Garcia M."/>
            <person name="Morin E."/>
            <person name="Andreopoulos B."/>
            <person name="Barry K.W."/>
            <person name="Bonito G."/>
            <person name="Buee M."/>
            <person name="Carver A."/>
            <person name="Chen C."/>
            <person name="Cichocki N."/>
            <person name="Clum A."/>
            <person name="Culley D."/>
            <person name="Crous P.W."/>
            <person name="Fauchery L."/>
            <person name="Girlanda M."/>
            <person name="Hayes R.D."/>
            <person name="Keri Z."/>
            <person name="LaButti K."/>
            <person name="Lipzen A."/>
            <person name="Lombard V."/>
            <person name="Magnuson J."/>
            <person name="Maillard F."/>
            <person name="Murat C."/>
            <person name="Nolan M."/>
            <person name="Ohm R.A."/>
            <person name="Pangilinan J."/>
            <person name="Pereira M.F."/>
            <person name="Perotto S."/>
            <person name="Peter M."/>
            <person name="Pfister S."/>
            <person name="Riley R."/>
            <person name="Sitrit Y."/>
            <person name="Stielow J.B."/>
            <person name="Szollosi G."/>
            <person name="Zifcakova L."/>
            <person name="Stursova M."/>
            <person name="Spatafora J.W."/>
            <person name="Tedersoo L."/>
            <person name="Vaario L.M."/>
            <person name="Yamada A."/>
            <person name="Yan M."/>
            <person name="Wang P."/>
            <person name="Xu J."/>
            <person name="Bruns T."/>
            <person name="Baldrian P."/>
            <person name="Vilgalys R."/>
            <person name="Dunand C."/>
            <person name="Henrissat B."/>
            <person name="Grigoriev I.V."/>
            <person name="Hibbett D."/>
            <person name="Nagy L.G."/>
            <person name="Martin F.M."/>
        </authorList>
    </citation>
    <scope>NUCLEOTIDE SEQUENCE</scope>
    <source>
        <strain evidence="2">BED1</strain>
    </source>
</reference>
<evidence type="ECO:0000256" key="1">
    <source>
        <dbReference type="SAM" id="MobiDB-lite"/>
    </source>
</evidence>
<protein>
    <submittedName>
        <fullName evidence="2">Uncharacterized protein</fullName>
    </submittedName>
</protein>
<dbReference type="AlphaFoldDB" id="A0AAD4GEF9"/>
<proteinExistence type="predicted"/>
<comment type="caution">
    <text evidence="2">The sequence shown here is derived from an EMBL/GenBank/DDBJ whole genome shotgun (WGS) entry which is preliminary data.</text>
</comment>
<feature type="region of interest" description="Disordered" evidence="1">
    <location>
        <begin position="94"/>
        <end position="123"/>
    </location>
</feature>
<accession>A0AAD4GEF9</accession>
<organism evidence="2 3">
    <name type="scientific">Boletus edulis BED1</name>
    <dbReference type="NCBI Taxonomy" id="1328754"/>
    <lineage>
        <taxon>Eukaryota</taxon>
        <taxon>Fungi</taxon>
        <taxon>Dikarya</taxon>
        <taxon>Basidiomycota</taxon>
        <taxon>Agaricomycotina</taxon>
        <taxon>Agaricomycetes</taxon>
        <taxon>Agaricomycetidae</taxon>
        <taxon>Boletales</taxon>
        <taxon>Boletineae</taxon>
        <taxon>Boletaceae</taxon>
        <taxon>Boletoideae</taxon>
        <taxon>Boletus</taxon>
    </lineage>
</organism>
<feature type="region of interest" description="Disordered" evidence="1">
    <location>
        <begin position="60"/>
        <end position="79"/>
    </location>
</feature>
<dbReference type="EMBL" id="WHUW01000012">
    <property type="protein sequence ID" value="KAF8440301.1"/>
    <property type="molecule type" value="Genomic_DNA"/>
</dbReference>
<reference evidence="2" key="1">
    <citation type="submission" date="2019-10" db="EMBL/GenBank/DDBJ databases">
        <authorList>
            <consortium name="DOE Joint Genome Institute"/>
            <person name="Kuo A."/>
            <person name="Miyauchi S."/>
            <person name="Kiss E."/>
            <person name="Drula E."/>
            <person name="Kohler A."/>
            <person name="Sanchez-Garcia M."/>
            <person name="Andreopoulos B."/>
            <person name="Barry K.W."/>
            <person name="Bonito G."/>
            <person name="Buee M."/>
            <person name="Carver A."/>
            <person name="Chen C."/>
            <person name="Cichocki N."/>
            <person name="Clum A."/>
            <person name="Culley D."/>
            <person name="Crous P.W."/>
            <person name="Fauchery L."/>
            <person name="Girlanda M."/>
            <person name="Hayes R."/>
            <person name="Keri Z."/>
            <person name="LaButti K."/>
            <person name="Lipzen A."/>
            <person name="Lombard V."/>
            <person name="Magnuson J."/>
            <person name="Maillard F."/>
            <person name="Morin E."/>
            <person name="Murat C."/>
            <person name="Nolan M."/>
            <person name="Ohm R."/>
            <person name="Pangilinan J."/>
            <person name="Pereira M."/>
            <person name="Perotto S."/>
            <person name="Peter M."/>
            <person name="Riley R."/>
            <person name="Sitrit Y."/>
            <person name="Stielow B."/>
            <person name="Szollosi G."/>
            <person name="Zifcakova L."/>
            <person name="Stursova M."/>
            <person name="Spatafora J.W."/>
            <person name="Tedersoo L."/>
            <person name="Vaario L.-M."/>
            <person name="Yamada A."/>
            <person name="Yan M."/>
            <person name="Wang P."/>
            <person name="Xu J."/>
            <person name="Bruns T."/>
            <person name="Baldrian P."/>
            <person name="Vilgalys R."/>
            <person name="Henrissat B."/>
            <person name="Grigoriev I.V."/>
            <person name="Hibbett D."/>
            <person name="Nagy L.G."/>
            <person name="Martin F.M."/>
        </authorList>
    </citation>
    <scope>NUCLEOTIDE SEQUENCE</scope>
    <source>
        <strain evidence="2">BED1</strain>
    </source>
</reference>
<sequence length="273" mass="30701">MVPKFANPHTLVQDVEKTTRSDIAKRAGFIPSVRDEDTHALKRDLDASLRDTWADTLAETSHLPRGKKHRNTSDGRDDRDEQIVFRLLSTMKQPQHISLDPKRPHLPVSRPPDCEDDETEAETRRIRSLSVAVEIERLGEAAVLTRQLDIKPVIVGAKVPLTETTRARRTFRRRGPQARQGFAASPHAPRPSCVVLPVTSVPNQRELSSKKYRKPVRERPPPAYWRPSPGLRGACLGYALGYPSSWAPNQLYVPDTMKRGVESTLTHAVHDNA</sequence>
<dbReference type="Proteomes" id="UP001194468">
    <property type="component" value="Unassembled WGS sequence"/>
</dbReference>
<evidence type="ECO:0000313" key="2">
    <source>
        <dbReference type="EMBL" id="KAF8440301.1"/>
    </source>
</evidence>